<dbReference type="Proteomes" id="UP001162060">
    <property type="component" value="Unassembled WGS sequence"/>
</dbReference>
<gene>
    <name evidence="2" type="ORF">PM001_LOCUS21294</name>
</gene>
<protein>
    <submittedName>
        <fullName evidence="2">Uncharacterized protein</fullName>
    </submittedName>
</protein>
<evidence type="ECO:0000313" key="2">
    <source>
        <dbReference type="EMBL" id="CAK7936144.1"/>
    </source>
</evidence>
<dbReference type="EMBL" id="CAKLBY020000223">
    <property type="protein sequence ID" value="CAK7936144.1"/>
    <property type="molecule type" value="Genomic_DNA"/>
</dbReference>
<sequence>MNMLDVEDDSFDVTRDGYSHLSDSEWDTVGRMSVLMGGSYISGTLETLSRDQQHAAINKFLQEELAVERQKIALLHQQGSHQSMGGPTHTRGPETLEIDISS</sequence>
<evidence type="ECO:0000256" key="1">
    <source>
        <dbReference type="SAM" id="MobiDB-lite"/>
    </source>
</evidence>
<evidence type="ECO:0000313" key="3">
    <source>
        <dbReference type="Proteomes" id="UP001162060"/>
    </source>
</evidence>
<reference evidence="2" key="1">
    <citation type="submission" date="2024-01" db="EMBL/GenBank/DDBJ databases">
        <authorList>
            <person name="Webb A."/>
        </authorList>
    </citation>
    <scope>NUCLEOTIDE SEQUENCE</scope>
    <source>
        <strain evidence="2">Pm1</strain>
    </source>
</reference>
<name>A0AAV1UND4_9STRA</name>
<dbReference type="AlphaFoldDB" id="A0AAV1UND4"/>
<organism evidence="2 3">
    <name type="scientific">Peronospora matthiolae</name>
    <dbReference type="NCBI Taxonomy" id="2874970"/>
    <lineage>
        <taxon>Eukaryota</taxon>
        <taxon>Sar</taxon>
        <taxon>Stramenopiles</taxon>
        <taxon>Oomycota</taxon>
        <taxon>Peronosporomycetes</taxon>
        <taxon>Peronosporales</taxon>
        <taxon>Peronosporaceae</taxon>
        <taxon>Peronospora</taxon>
    </lineage>
</organism>
<accession>A0AAV1UND4</accession>
<proteinExistence type="predicted"/>
<comment type="caution">
    <text evidence="2">The sequence shown here is derived from an EMBL/GenBank/DDBJ whole genome shotgun (WGS) entry which is preliminary data.</text>
</comment>
<feature type="region of interest" description="Disordered" evidence="1">
    <location>
        <begin position="77"/>
        <end position="102"/>
    </location>
</feature>